<dbReference type="SUPFAM" id="SSF54534">
    <property type="entry name" value="FKBP-like"/>
    <property type="match status" value="2"/>
</dbReference>
<feature type="domain" description="PpiC" evidence="3">
    <location>
        <begin position="120"/>
        <end position="221"/>
    </location>
</feature>
<keyword evidence="1" id="KW-0413">Isomerase</keyword>
<feature type="chain" id="PRO_5007809508" description="PpiC domain-containing protein" evidence="2">
    <location>
        <begin position="20"/>
        <end position="638"/>
    </location>
</feature>
<feature type="signal peptide" evidence="2">
    <location>
        <begin position="1"/>
        <end position="19"/>
    </location>
</feature>
<dbReference type="GO" id="GO:0003755">
    <property type="term" value="F:peptidyl-prolyl cis-trans isomerase activity"/>
    <property type="evidence" value="ECO:0007669"/>
    <property type="project" value="UniProtKB-KW"/>
</dbReference>
<protein>
    <recommendedName>
        <fullName evidence="3">PpiC domain-containing protein</fullName>
    </recommendedName>
</protein>
<dbReference type="RefSeq" id="WP_068412741.1">
    <property type="nucleotide sequence ID" value="NZ_LRDB01000003.1"/>
</dbReference>
<reference evidence="4 5" key="1">
    <citation type="submission" date="2016-01" db="EMBL/GenBank/DDBJ databases">
        <title>Genome sequencing of Roseivirga echinicomitans KMM 6058.</title>
        <authorList>
            <person name="Selvaratnam C."/>
            <person name="Thevarajoo S."/>
            <person name="Goh K.M."/>
            <person name="Ee R."/>
            <person name="Chan K.-G."/>
            <person name="Chong C.S."/>
        </authorList>
    </citation>
    <scope>NUCLEOTIDE SEQUENCE [LARGE SCALE GENOMIC DNA]</scope>
    <source>
        <strain evidence="4 5">KMM 6058</strain>
    </source>
</reference>
<dbReference type="PANTHER" id="PTHR47245:SF2">
    <property type="entry name" value="PEPTIDYL-PROLYL CIS-TRANS ISOMERASE HP_0175-RELATED"/>
    <property type="match status" value="1"/>
</dbReference>
<dbReference type="AlphaFoldDB" id="A0A150XV17"/>
<evidence type="ECO:0000256" key="2">
    <source>
        <dbReference type="SAM" id="SignalP"/>
    </source>
</evidence>
<evidence type="ECO:0000313" key="5">
    <source>
        <dbReference type="Proteomes" id="UP000075615"/>
    </source>
</evidence>
<name>A0A150XV17_9BACT</name>
<evidence type="ECO:0000259" key="3">
    <source>
        <dbReference type="PROSITE" id="PS50198"/>
    </source>
</evidence>
<dbReference type="PANTHER" id="PTHR47245">
    <property type="entry name" value="PEPTIDYLPROLYL ISOMERASE"/>
    <property type="match status" value="1"/>
</dbReference>
<dbReference type="Pfam" id="PF13616">
    <property type="entry name" value="Rotamase_3"/>
    <property type="match status" value="1"/>
</dbReference>
<dbReference type="Pfam" id="PF00639">
    <property type="entry name" value="Rotamase"/>
    <property type="match status" value="1"/>
</dbReference>
<keyword evidence="2" id="KW-0732">Signal</keyword>
<dbReference type="Gene3D" id="3.10.50.40">
    <property type="match status" value="2"/>
</dbReference>
<sequence length="638" mass="72618">MRFLVLLIFGLYTIAPALAFQDKANVAQINGVPISKAEFLYAFQKNQKENTPIVYDSLQKYLTQYIDFKLKVLAAEKAGIDASQTFKDEYSGYIAQIQKPYFQNPVSEESLILEVYDRLKYEVNASHILIRIANDSNPMDTLAAYQKTDSLRILAVSGVDFALLAKNNSQDGSAKDGGSLGWFTAMAMVYPFENGAYETPVGGISKIIRSQFGYHIIKTNDKRPAKGRVKTSHIFLTKNGRSRESGNQLIQTIYDSIQNGGDWKALCKQYTDDSQTQLNGGSLPFVGTGELPDEFMKAAYSIETLGDIAPPLEASYGWHIIRLDAVEQMPSLEELRPKISENIRRSGRNQLSQEMLVNKLKHENGFEQDLPRLQNTIAQIAAVGLPNIDLANLSTQTIFKIGEKEVPYSDFFNSLGNANQITLTSVWNRYKLFEREQIILHEDSLAPQKYPEYGFLLNEYKEGLMLFEVMEKEVWNKAVEDSIGLNTFFNTNKKNYAAPERASVWVIESANSENLDKVLSTFKWDKNMSFENALKAQLDPQVFSALKIAKRTYQREDLPNFAQNWKEQALFSQPTEKRVYAIEEIIPKGIYRLEEIKGLVMADYQDWLEKDWIKSLRKANKIEIDTKVLKQIASDEKR</sequence>
<dbReference type="PROSITE" id="PS01096">
    <property type="entry name" value="PPIC_PPIASE_1"/>
    <property type="match status" value="1"/>
</dbReference>
<accession>A0A150XV17</accession>
<dbReference type="EMBL" id="LRDB01000003">
    <property type="protein sequence ID" value="KYG82578.1"/>
    <property type="molecule type" value="Genomic_DNA"/>
</dbReference>
<dbReference type="STRING" id="296218.AWN68_15120"/>
<dbReference type="InterPro" id="IPR046357">
    <property type="entry name" value="PPIase_dom_sf"/>
</dbReference>
<evidence type="ECO:0000256" key="1">
    <source>
        <dbReference type="PROSITE-ProRule" id="PRU00278"/>
    </source>
</evidence>
<keyword evidence="1" id="KW-0697">Rotamase</keyword>
<dbReference type="InterPro" id="IPR023058">
    <property type="entry name" value="PPIase_PpiC_CS"/>
</dbReference>
<keyword evidence="5" id="KW-1185">Reference proteome</keyword>
<dbReference type="OrthoDB" id="14196at2"/>
<gene>
    <name evidence="4" type="ORF">AWN68_15120</name>
</gene>
<feature type="domain" description="PpiC" evidence="3">
    <location>
        <begin position="226"/>
        <end position="325"/>
    </location>
</feature>
<dbReference type="Proteomes" id="UP000075615">
    <property type="component" value="Unassembled WGS sequence"/>
</dbReference>
<dbReference type="PROSITE" id="PS50198">
    <property type="entry name" value="PPIC_PPIASE_2"/>
    <property type="match status" value="2"/>
</dbReference>
<dbReference type="InterPro" id="IPR050245">
    <property type="entry name" value="PrsA_foldase"/>
</dbReference>
<comment type="caution">
    <text evidence="4">The sequence shown here is derived from an EMBL/GenBank/DDBJ whole genome shotgun (WGS) entry which is preliminary data.</text>
</comment>
<evidence type="ECO:0000313" key="4">
    <source>
        <dbReference type="EMBL" id="KYG82578.1"/>
    </source>
</evidence>
<proteinExistence type="predicted"/>
<organism evidence="4 5">
    <name type="scientific">Roseivirga echinicomitans</name>
    <dbReference type="NCBI Taxonomy" id="296218"/>
    <lineage>
        <taxon>Bacteria</taxon>
        <taxon>Pseudomonadati</taxon>
        <taxon>Bacteroidota</taxon>
        <taxon>Cytophagia</taxon>
        <taxon>Cytophagales</taxon>
        <taxon>Roseivirgaceae</taxon>
        <taxon>Roseivirga</taxon>
    </lineage>
</organism>
<dbReference type="InterPro" id="IPR000297">
    <property type="entry name" value="PPIase_PpiC"/>
</dbReference>